<protein>
    <submittedName>
        <fullName evidence="8">Cation diffusion facilitator family transporter</fullName>
    </submittedName>
</protein>
<dbReference type="AlphaFoldDB" id="A0A6I4NSG6"/>
<sequence>MTDERTTTAGGSSESLLTVLVALVANVLIAIAKTIAAMLTGSASMVAESAHSWADSGNEVLLLVAERRSRKPADARRPLGYGKDAYIWSMFAAFGLFAVGAAVSITHGITELLDPEPASDYVIAYVVLAISFVLEGVSFTRAYLQTRRSARARGVSTLARVLHHSDPTLRAVFAEDAAALIGLLIAGAGVGLHQATGSPVPDAIGSILVGVLLGVVAIILIARNRDFLLGESVDLPTRDAVLAGLLANEGIERVTSLRIQYLGPGTVSVVAAVDLAGNAPEDDVAYTLRRLEQEIAANPHVGLAVLTLSAPDEPSVHPGDPVVPQL</sequence>
<keyword evidence="3 6" id="KW-0812">Transmembrane</keyword>
<evidence type="ECO:0000256" key="1">
    <source>
        <dbReference type="ARBA" id="ARBA00004141"/>
    </source>
</evidence>
<dbReference type="InterPro" id="IPR027469">
    <property type="entry name" value="Cation_efflux_TMD_sf"/>
</dbReference>
<feature type="domain" description="Cation efflux protein transmembrane" evidence="7">
    <location>
        <begin position="19"/>
        <end position="225"/>
    </location>
</feature>
<dbReference type="GO" id="GO:0008324">
    <property type="term" value="F:monoatomic cation transmembrane transporter activity"/>
    <property type="evidence" value="ECO:0007669"/>
    <property type="project" value="InterPro"/>
</dbReference>
<evidence type="ECO:0000313" key="8">
    <source>
        <dbReference type="EMBL" id="MWB97193.1"/>
    </source>
</evidence>
<evidence type="ECO:0000256" key="5">
    <source>
        <dbReference type="ARBA" id="ARBA00023136"/>
    </source>
</evidence>
<dbReference type="NCBIfam" id="TIGR01297">
    <property type="entry name" value="CDF"/>
    <property type="match status" value="1"/>
</dbReference>
<dbReference type="EMBL" id="WSTA01000003">
    <property type="protein sequence ID" value="MWB97193.1"/>
    <property type="molecule type" value="Genomic_DNA"/>
</dbReference>
<organism evidence="8 9">
    <name type="scientific">Agromyces seonyuensis</name>
    <dbReference type="NCBI Taxonomy" id="2662446"/>
    <lineage>
        <taxon>Bacteria</taxon>
        <taxon>Bacillati</taxon>
        <taxon>Actinomycetota</taxon>
        <taxon>Actinomycetes</taxon>
        <taxon>Micrococcales</taxon>
        <taxon>Microbacteriaceae</taxon>
        <taxon>Agromyces</taxon>
    </lineage>
</organism>
<evidence type="ECO:0000256" key="3">
    <source>
        <dbReference type="ARBA" id="ARBA00022692"/>
    </source>
</evidence>
<dbReference type="PANTHER" id="PTHR13414:SF9">
    <property type="entry name" value="PROTON-COUPLED ZINC ANTIPORTER SLC30A9, MITOCHONDRIAL"/>
    <property type="match status" value="1"/>
</dbReference>
<evidence type="ECO:0000256" key="6">
    <source>
        <dbReference type="SAM" id="Phobius"/>
    </source>
</evidence>
<dbReference type="InterPro" id="IPR040177">
    <property type="entry name" value="SLC30A9"/>
</dbReference>
<dbReference type="InterPro" id="IPR002524">
    <property type="entry name" value="Cation_efflux"/>
</dbReference>
<dbReference type="GO" id="GO:0006829">
    <property type="term" value="P:zinc ion transport"/>
    <property type="evidence" value="ECO:0007669"/>
    <property type="project" value="InterPro"/>
</dbReference>
<dbReference type="PANTHER" id="PTHR13414">
    <property type="entry name" value="HUEL-CATION TRANSPORTER"/>
    <property type="match status" value="1"/>
</dbReference>
<dbReference type="GO" id="GO:0016020">
    <property type="term" value="C:membrane"/>
    <property type="evidence" value="ECO:0007669"/>
    <property type="project" value="UniProtKB-SubCell"/>
</dbReference>
<dbReference type="Gene3D" id="1.20.1510.10">
    <property type="entry name" value="Cation efflux protein transmembrane domain"/>
    <property type="match status" value="1"/>
</dbReference>
<evidence type="ECO:0000256" key="2">
    <source>
        <dbReference type="ARBA" id="ARBA00022448"/>
    </source>
</evidence>
<feature type="transmembrane region" description="Helical" evidence="6">
    <location>
        <begin position="203"/>
        <end position="222"/>
    </location>
</feature>
<dbReference type="RefSeq" id="WP_160422472.1">
    <property type="nucleotide sequence ID" value="NZ_WSTA01000003.1"/>
</dbReference>
<feature type="transmembrane region" description="Helical" evidence="6">
    <location>
        <begin position="121"/>
        <end position="144"/>
    </location>
</feature>
<keyword evidence="4 6" id="KW-1133">Transmembrane helix</keyword>
<gene>
    <name evidence="8" type="ORF">GB864_01265</name>
</gene>
<dbReference type="SUPFAM" id="SSF161111">
    <property type="entry name" value="Cation efflux protein transmembrane domain-like"/>
    <property type="match status" value="1"/>
</dbReference>
<reference evidence="8 9" key="1">
    <citation type="submission" date="2019-12" db="EMBL/GenBank/DDBJ databases">
        <authorList>
            <person name="Kim Y.S."/>
        </authorList>
    </citation>
    <scope>NUCLEOTIDE SEQUENCE [LARGE SCALE GENOMIC DNA]</scope>
    <source>
        <strain evidence="8 9">MMS17-SY077</strain>
    </source>
</reference>
<feature type="transmembrane region" description="Helical" evidence="6">
    <location>
        <begin position="177"/>
        <end position="197"/>
    </location>
</feature>
<proteinExistence type="predicted"/>
<evidence type="ECO:0000313" key="9">
    <source>
        <dbReference type="Proteomes" id="UP000438182"/>
    </source>
</evidence>
<keyword evidence="2" id="KW-0813">Transport</keyword>
<name>A0A6I4NSG6_9MICO</name>
<keyword evidence="9" id="KW-1185">Reference proteome</keyword>
<accession>A0A6I4NSG6</accession>
<feature type="transmembrane region" description="Helical" evidence="6">
    <location>
        <begin position="85"/>
        <end position="109"/>
    </location>
</feature>
<dbReference type="Pfam" id="PF01545">
    <property type="entry name" value="Cation_efflux"/>
    <property type="match status" value="1"/>
</dbReference>
<comment type="caution">
    <text evidence="8">The sequence shown here is derived from an EMBL/GenBank/DDBJ whole genome shotgun (WGS) entry which is preliminary data.</text>
</comment>
<comment type="subcellular location">
    <subcellularLocation>
        <location evidence="1">Membrane</location>
        <topology evidence="1">Multi-pass membrane protein</topology>
    </subcellularLocation>
</comment>
<evidence type="ECO:0000259" key="7">
    <source>
        <dbReference type="Pfam" id="PF01545"/>
    </source>
</evidence>
<keyword evidence="5 6" id="KW-0472">Membrane</keyword>
<feature type="transmembrane region" description="Helical" evidence="6">
    <location>
        <begin position="15"/>
        <end position="36"/>
    </location>
</feature>
<dbReference type="Proteomes" id="UP000438182">
    <property type="component" value="Unassembled WGS sequence"/>
</dbReference>
<dbReference type="InterPro" id="IPR058533">
    <property type="entry name" value="Cation_efflux_TM"/>
</dbReference>
<evidence type="ECO:0000256" key="4">
    <source>
        <dbReference type="ARBA" id="ARBA00022989"/>
    </source>
</evidence>